<name>A0A2N5CXK7_9CAUL</name>
<evidence type="ECO:0000256" key="2">
    <source>
        <dbReference type="SAM" id="SignalP"/>
    </source>
</evidence>
<evidence type="ECO:0000313" key="5">
    <source>
        <dbReference type="Proteomes" id="UP000234483"/>
    </source>
</evidence>
<dbReference type="KEGG" id="cfh:C1707_14025"/>
<feature type="region of interest" description="Disordered" evidence="1">
    <location>
        <begin position="37"/>
        <end position="67"/>
    </location>
</feature>
<evidence type="ECO:0000313" key="4">
    <source>
        <dbReference type="EMBL" id="PLR18550.1"/>
    </source>
</evidence>
<protein>
    <submittedName>
        <fullName evidence="4">Uncharacterized protein</fullName>
    </submittedName>
</protein>
<dbReference type="OrthoDB" id="7187120at2"/>
<evidence type="ECO:0000256" key="1">
    <source>
        <dbReference type="SAM" id="MobiDB-lite"/>
    </source>
</evidence>
<feature type="compositionally biased region" description="Low complexity" evidence="1">
    <location>
        <begin position="286"/>
        <end position="298"/>
    </location>
</feature>
<keyword evidence="6" id="KW-1185">Reference proteome</keyword>
<feature type="signal peptide" evidence="2">
    <location>
        <begin position="1"/>
        <end position="19"/>
    </location>
</feature>
<proteinExistence type="predicted"/>
<accession>A0A2N5CXK7</accession>
<dbReference type="Proteomes" id="UP000234483">
    <property type="component" value="Unassembled WGS sequence"/>
</dbReference>
<keyword evidence="2" id="KW-0732">Signal</keyword>
<reference evidence="4 5" key="1">
    <citation type="submission" date="2017-12" db="EMBL/GenBank/DDBJ databases">
        <title>The genome sequence of Caulobacter flavus CGMCC1 15093.</title>
        <authorList>
            <person name="Gao J."/>
            <person name="Mao X."/>
            <person name="Sun J."/>
        </authorList>
    </citation>
    <scope>NUCLEOTIDE SEQUENCE [LARGE SCALE GENOMIC DNA]</scope>
    <source>
        <strain evidence="4 5">CGMCC1 15093</strain>
    </source>
</reference>
<dbReference type="EMBL" id="PJRQ01000009">
    <property type="protein sequence ID" value="PLR18550.1"/>
    <property type="molecule type" value="Genomic_DNA"/>
</dbReference>
<evidence type="ECO:0000313" key="3">
    <source>
        <dbReference type="EMBL" id="AYV47289.1"/>
    </source>
</evidence>
<evidence type="ECO:0000313" key="6">
    <source>
        <dbReference type="Proteomes" id="UP000281192"/>
    </source>
</evidence>
<organism evidence="4 5">
    <name type="scientific">Caulobacter flavus</name>
    <dbReference type="NCBI Taxonomy" id="1679497"/>
    <lineage>
        <taxon>Bacteria</taxon>
        <taxon>Pseudomonadati</taxon>
        <taxon>Pseudomonadota</taxon>
        <taxon>Alphaproteobacteria</taxon>
        <taxon>Caulobacterales</taxon>
        <taxon>Caulobacteraceae</taxon>
        <taxon>Caulobacter</taxon>
    </lineage>
</organism>
<dbReference type="RefSeq" id="WP_101711905.1">
    <property type="nucleotide sequence ID" value="NZ_CP026100.1"/>
</dbReference>
<feature type="region of interest" description="Disordered" evidence="1">
    <location>
        <begin position="253"/>
        <end position="298"/>
    </location>
</feature>
<dbReference type="AlphaFoldDB" id="A0A2N5CXK7"/>
<reference evidence="3 6" key="2">
    <citation type="submission" date="2018-01" db="EMBL/GenBank/DDBJ databases">
        <title>Complete genome sequence of Caulobacter flavus RHGG3.</title>
        <authorList>
            <person name="Yang E."/>
        </authorList>
    </citation>
    <scope>NUCLEOTIDE SEQUENCE [LARGE SCALE GENOMIC DNA]</scope>
    <source>
        <strain evidence="3 6">RHGG3</strain>
    </source>
</reference>
<gene>
    <name evidence="3" type="ORF">C1707_14025</name>
    <name evidence="4" type="ORF">CFHF_04880</name>
</gene>
<feature type="chain" id="PRO_5044016955" evidence="2">
    <location>
        <begin position="20"/>
        <end position="298"/>
    </location>
</feature>
<sequence>MGAIGPAVIAGALALAAQAQPVAPAVPAAPAPPPDPAVWWSNEIPRPSSEVDPLAGRRPGRKEQPVPIDNGVDPLLYRLWGLQPLQTQLVRGGELVLEAWARPARGVRQAVVRVTVRRDGRAFVQARAGLGCCTPEIGRRVDINAELPGDNIAALKALTGDPAWSQPRSVIVDYGGGAVEGVCVDGVSWDMTLLVPGQARHLRRACDDAEVGSVAGILSALVGSAAGRDPLFDAVLPRGGDFSRQAQAYADLKAQGGQLKAGTSSRPQPPAVPVADDEPEPPPAETPAAAPTSPAEPR</sequence>
<dbReference type="Proteomes" id="UP000281192">
    <property type="component" value="Chromosome"/>
</dbReference>
<dbReference type="EMBL" id="CP026100">
    <property type="protein sequence ID" value="AYV47289.1"/>
    <property type="molecule type" value="Genomic_DNA"/>
</dbReference>